<dbReference type="Proteomes" id="UP000825799">
    <property type="component" value="Chromosome"/>
</dbReference>
<dbReference type="EMBL" id="CP080590">
    <property type="protein sequence ID" value="QYO78793.1"/>
    <property type="molecule type" value="Genomic_DNA"/>
</dbReference>
<dbReference type="Pfam" id="PF23544">
    <property type="entry name" value="AtuA_ferredoxin"/>
    <property type="match status" value="1"/>
</dbReference>
<dbReference type="PANTHER" id="PTHR47708:SF2">
    <property type="entry name" value="SI:CH73-132F6.5"/>
    <property type="match status" value="1"/>
</dbReference>
<evidence type="ECO:0000313" key="2">
    <source>
        <dbReference type="EMBL" id="QYO78793.1"/>
    </source>
</evidence>
<dbReference type="InterPro" id="IPR056362">
    <property type="entry name" value="AtuA-like_ferredoxin_dom"/>
</dbReference>
<feature type="domain" description="AtuA-like ferredoxin-fold" evidence="1">
    <location>
        <begin position="9"/>
        <end position="106"/>
    </location>
</feature>
<evidence type="ECO:0000313" key="3">
    <source>
        <dbReference type="Proteomes" id="UP000825799"/>
    </source>
</evidence>
<dbReference type="RefSeq" id="WP_220307245.1">
    <property type="nucleotide sequence ID" value="NZ_CP080590.1"/>
</dbReference>
<gene>
    <name evidence="2" type="ORF">K1X15_09755</name>
</gene>
<sequence>MSARFTTTALHRIAHGRSGDKGNRLNVNVIAYDVRHWPVLLAEVTAERVAALFAHRGVVQVTRYELPRLGALNFVIEDALEGGVNSSLGLDTHGKCLSYLVLGMEIRVPVEPGGGLPLAPQLQTAR</sequence>
<evidence type="ECO:0000259" key="1">
    <source>
        <dbReference type="Pfam" id="PF23544"/>
    </source>
</evidence>
<name>A0ABX8WJ20_9HYPH</name>
<reference evidence="2 3" key="1">
    <citation type="submission" date="2021-08" db="EMBL/GenBank/DDBJ databases">
        <title>Devosia salina sp. nov., isolated from the South China Sea sediment.</title>
        <authorList>
            <person name="Zhou Z."/>
        </authorList>
    </citation>
    <scope>NUCLEOTIDE SEQUENCE [LARGE SCALE GENOMIC DNA]</scope>
    <source>
        <strain evidence="2 3">SCS-3</strain>
    </source>
</reference>
<dbReference type="PANTHER" id="PTHR47708">
    <property type="match status" value="1"/>
</dbReference>
<keyword evidence="3" id="KW-1185">Reference proteome</keyword>
<protein>
    <recommendedName>
        <fullName evidence="1">AtuA-like ferredoxin-fold domain-containing protein</fullName>
    </recommendedName>
</protein>
<proteinExistence type="predicted"/>
<accession>A0ABX8WJ20</accession>
<organism evidence="2 3">
    <name type="scientific">Devosia salina</name>
    <dbReference type="NCBI Taxonomy" id="2860336"/>
    <lineage>
        <taxon>Bacteria</taxon>
        <taxon>Pseudomonadati</taxon>
        <taxon>Pseudomonadota</taxon>
        <taxon>Alphaproteobacteria</taxon>
        <taxon>Hyphomicrobiales</taxon>
        <taxon>Devosiaceae</taxon>
        <taxon>Devosia</taxon>
    </lineage>
</organism>